<evidence type="ECO:0000256" key="1">
    <source>
        <dbReference type="SAM" id="MobiDB-lite"/>
    </source>
</evidence>
<proteinExistence type="predicted"/>
<reference evidence="2" key="1">
    <citation type="submission" date="2021-01" db="EMBL/GenBank/DDBJ databases">
        <title>Phytophthora aleatoria, a newly-described species from Pinus radiata is distinct from Phytophthora cactorum isolates based on comparative genomics.</title>
        <authorList>
            <person name="Mcdougal R."/>
            <person name="Panda P."/>
            <person name="Williams N."/>
            <person name="Studholme D.J."/>
        </authorList>
    </citation>
    <scope>NUCLEOTIDE SEQUENCE</scope>
    <source>
        <strain evidence="2">NZFS 4037</strain>
    </source>
</reference>
<evidence type="ECO:0000313" key="2">
    <source>
        <dbReference type="EMBL" id="KAG6952854.1"/>
    </source>
</evidence>
<dbReference type="EMBL" id="JAENGY010001076">
    <property type="protein sequence ID" value="KAG6952854.1"/>
    <property type="molecule type" value="Genomic_DNA"/>
</dbReference>
<protein>
    <recommendedName>
        <fullName evidence="4">RxLR effector protein</fullName>
    </recommendedName>
</protein>
<evidence type="ECO:0000313" key="3">
    <source>
        <dbReference type="Proteomes" id="UP000709295"/>
    </source>
</evidence>
<name>A0A8J5M492_9STRA</name>
<dbReference type="AlphaFoldDB" id="A0A8J5M492"/>
<dbReference type="Proteomes" id="UP000709295">
    <property type="component" value="Unassembled WGS sequence"/>
</dbReference>
<organism evidence="2 3">
    <name type="scientific">Phytophthora aleatoria</name>
    <dbReference type="NCBI Taxonomy" id="2496075"/>
    <lineage>
        <taxon>Eukaryota</taxon>
        <taxon>Sar</taxon>
        <taxon>Stramenopiles</taxon>
        <taxon>Oomycota</taxon>
        <taxon>Peronosporomycetes</taxon>
        <taxon>Peronosporales</taxon>
        <taxon>Peronosporaceae</taxon>
        <taxon>Phytophthora</taxon>
    </lineage>
</organism>
<evidence type="ECO:0008006" key="4">
    <source>
        <dbReference type="Google" id="ProtNLM"/>
    </source>
</evidence>
<accession>A0A8J5M492</accession>
<comment type="caution">
    <text evidence="2">The sequence shown here is derived from an EMBL/GenBank/DDBJ whole genome shotgun (WGS) entry which is preliminary data.</text>
</comment>
<sequence length="85" mass="10071">MNVALNPTSHKFAKYRDRQHRADDEEEERLSRKSLNTLLDGDPAHKFALWKGKEYSGDDIFKKLGADTHSDRRWIYNAYLKYLNN</sequence>
<feature type="region of interest" description="Disordered" evidence="1">
    <location>
        <begin position="1"/>
        <end position="30"/>
    </location>
</feature>
<feature type="compositionally biased region" description="Basic and acidic residues" evidence="1">
    <location>
        <begin position="14"/>
        <end position="23"/>
    </location>
</feature>
<keyword evidence="3" id="KW-1185">Reference proteome</keyword>
<gene>
    <name evidence="2" type="ORF">JG688_00013087</name>
</gene>